<dbReference type="AlphaFoldDB" id="A0A1R0X9S3"/>
<evidence type="ECO:0000313" key="3">
    <source>
        <dbReference type="Proteomes" id="UP000187465"/>
    </source>
</evidence>
<gene>
    <name evidence="2" type="ORF">BJP51_18625</name>
</gene>
<evidence type="ECO:0000313" key="2">
    <source>
        <dbReference type="EMBL" id="OMD31545.1"/>
    </source>
</evidence>
<name>A0A1R0X9S3_9BACL</name>
<dbReference type="Proteomes" id="UP000187465">
    <property type="component" value="Unassembled WGS sequence"/>
</dbReference>
<feature type="transmembrane region" description="Helical" evidence="1">
    <location>
        <begin position="6"/>
        <end position="24"/>
    </location>
</feature>
<keyword evidence="1" id="KW-1133">Transmembrane helix</keyword>
<dbReference type="RefSeq" id="WP_076179139.1">
    <property type="nucleotide sequence ID" value="NZ_DALZAY010000066.1"/>
</dbReference>
<comment type="caution">
    <text evidence="2">The sequence shown here is derived from an EMBL/GenBank/DDBJ whole genome shotgun (WGS) entry which is preliminary data.</text>
</comment>
<organism evidence="2 3">
    <name type="scientific">Paenibacillus odorifer</name>
    <dbReference type="NCBI Taxonomy" id="189426"/>
    <lineage>
        <taxon>Bacteria</taxon>
        <taxon>Bacillati</taxon>
        <taxon>Bacillota</taxon>
        <taxon>Bacilli</taxon>
        <taxon>Bacillales</taxon>
        <taxon>Paenibacillaceae</taxon>
        <taxon>Paenibacillus</taxon>
    </lineage>
</organism>
<keyword evidence="1" id="KW-0472">Membrane</keyword>
<proteinExistence type="predicted"/>
<dbReference type="EMBL" id="MKQP01000021">
    <property type="protein sequence ID" value="OMD31545.1"/>
    <property type="molecule type" value="Genomic_DNA"/>
</dbReference>
<keyword evidence="1" id="KW-0812">Transmembrane</keyword>
<evidence type="ECO:0000256" key="1">
    <source>
        <dbReference type="SAM" id="Phobius"/>
    </source>
</evidence>
<sequence length="114" mass="12547">MRKKHLGYLVLIIIIIGAVIIAVIHGNSERQNKQAAGSLGMDYVRKEYTESASLRVATICKPLFGGSGYQVVLEDSSGQSYYVIIVLGTTRNLVTMDDLTKEVREGTTVFPCHQ</sequence>
<accession>A0A1R0X9S3</accession>
<protein>
    <submittedName>
        <fullName evidence="2">Uncharacterized protein</fullName>
    </submittedName>
</protein>
<reference evidence="2 3" key="1">
    <citation type="submission" date="2016-10" db="EMBL/GenBank/DDBJ databases">
        <title>Paenibacillus species isolates.</title>
        <authorList>
            <person name="Beno S.M."/>
        </authorList>
    </citation>
    <scope>NUCLEOTIDE SEQUENCE [LARGE SCALE GENOMIC DNA]</scope>
    <source>
        <strain evidence="2 3">FSL H7-0604</strain>
    </source>
</reference>